<dbReference type="Ensembl" id="ENSAPOT00000014287.1">
    <property type="protein sequence ID" value="ENSAPOP00000022230.1"/>
    <property type="gene ID" value="ENSAPOG00000003312.1"/>
</dbReference>
<protein>
    <recommendedName>
        <fullName evidence="3">HAT C-terminal dimerisation domain-containing protein</fullName>
    </recommendedName>
</protein>
<name>A0A3Q1GZ72_9TELE</name>
<organism evidence="1 2">
    <name type="scientific">Acanthochromis polyacanthus</name>
    <name type="common">spiny chromis</name>
    <dbReference type="NCBI Taxonomy" id="80966"/>
    <lineage>
        <taxon>Eukaryota</taxon>
        <taxon>Metazoa</taxon>
        <taxon>Chordata</taxon>
        <taxon>Craniata</taxon>
        <taxon>Vertebrata</taxon>
        <taxon>Euteleostomi</taxon>
        <taxon>Actinopterygii</taxon>
        <taxon>Neopterygii</taxon>
        <taxon>Teleostei</taxon>
        <taxon>Neoteleostei</taxon>
        <taxon>Acanthomorphata</taxon>
        <taxon>Ovalentaria</taxon>
        <taxon>Pomacentridae</taxon>
        <taxon>Acanthochromis</taxon>
    </lineage>
</organism>
<dbReference type="InParanoid" id="A0A3Q1GZ72"/>
<reference evidence="1" key="1">
    <citation type="submission" date="2025-08" db="UniProtKB">
        <authorList>
            <consortium name="Ensembl"/>
        </authorList>
    </citation>
    <scope>IDENTIFICATION</scope>
</reference>
<evidence type="ECO:0008006" key="3">
    <source>
        <dbReference type="Google" id="ProtNLM"/>
    </source>
</evidence>
<dbReference type="AlphaFoldDB" id="A0A3Q1GZ72"/>
<sequence length="284" mass="32232">LLITYVRLIDADDLKEDLLFCKRVTNRATAKELFKIIDTYLKEADLKWEDCVGICTDRAQAMSGKRGGLQARLPQCAVGTLIHREALPSKQLNPELNDIMTDITAIVNCIKTRPVKARIFAALCEEMGSDHTAVLFHSESRWLSRGKVLSRVFELRNELAHKISNNNFLMKLANLSDMFQKLNELSLQTQGTHSWQIKSHRLQENWRCGRNETTSSTSLPYRNTTDFSSKTLAAFWTRVEKDYSVLGRRAMATLLPFATSYLCEIGFSAVSCLNQDKIQIKAGH</sequence>
<dbReference type="PANTHER" id="PTHR45913">
    <property type="entry name" value="EPM2A-INTERACTING PROTEIN 1"/>
    <property type="match status" value="1"/>
</dbReference>
<accession>A0A3Q1GZ72</accession>
<reference evidence="1" key="2">
    <citation type="submission" date="2025-09" db="UniProtKB">
        <authorList>
            <consortium name="Ensembl"/>
        </authorList>
    </citation>
    <scope>IDENTIFICATION</scope>
</reference>
<dbReference type="PANTHER" id="PTHR45913:SF19">
    <property type="entry name" value="LOW QUALITY PROTEIN: ZINC FINGER BED DOMAIN-CONTAINING PROTEIN 5-LIKE"/>
    <property type="match status" value="1"/>
</dbReference>
<evidence type="ECO:0000313" key="2">
    <source>
        <dbReference type="Proteomes" id="UP000257200"/>
    </source>
</evidence>
<keyword evidence="2" id="KW-1185">Reference proteome</keyword>
<dbReference type="Proteomes" id="UP000257200">
    <property type="component" value="Unplaced"/>
</dbReference>
<dbReference type="GeneTree" id="ENSGT00940000160436"/>
<proteinExistence type="predicted"/>
<evidence type="ECO:0000313" key="1">
    <source>
        <dbReference type="Ensembl" id="ENSAPOP00000022230.1"/>
    </source>
</evidence>